<dbReference type="EnsemblMetazoa" id="CapteT224655">
    <property type="protein sequence ID" value="CapteP224655"/>
    <property type="gene ID" value="CapteG224655"/>
</dbReference>
<dbReference type="SMART" id="SM00389">
    <property type="entry name" value="HOX"/>
    <property type="match status" value="1"/>
</dbReference>
<evidence type="ECO:0000256" key="4">
    <source>
        <dbReference type="ARBA" id="ARBA00023155"/>
    </source>
</evidence>
<dbReference type="GO" id="GO:0048468">
    <property type="term" value="P:cell development"/>
    <property type="evidence" value="ECO:0007669"/>
    <property type="project" value="TreeGrafter"/>
</dbReference>
<comment type="subcellular location">
    <subcellularLocation>
        <location evidence="1 6">Nucleus</location>
    </subcellularLocation>
</comment>
<dbReference type="Gene3D" id="1.10.10.60">
    <property type="entry name" value="Homeodomain-like"/>
    <property type="match status" value="1"/>
</dbReference>
<feature type="domain" description="Homeobox" evidence="8">
    <location>
        <begin position="119"/>
        <end position="181"/>
    </location>
</feature>
<dbReference type="GO" id="GO:0000981">
    <property type="term" value="F:DNA-binding transcription factor activity, RNA polymerase II-specific"/>
    <property type="evidence" value="ECO:0007669"/>
    <property type="project" value="InterPro"/>
</dbReference>
<evidence type="ECO:0000256" key="6">
    <source>
        <dbReference type="PROSITE-ProRule" id="PRU00108"/>
    </source>
</evidence>
<proteinExistence type="inferred from homology"/>
<keyword evidence="3 6" id="KW-0238">DNA-binding</keyword>
<dbReference type="InterPro" id="IPR009057">
    <property type="entry name" value="Homeodomain-like_sf"/>
</dbReference>
<evidence type="ECO:0000313" key="11">
    <source>
        <dbReference type="Proteomes" id="UP000014760"/>
    </source>
</evidence>
<dbReference type="InterPro" id="IPR017970">
    <property type="entry name" value="Homeobox_CS"/>
</dbReference>
<dbReference type="Proteomes" id="UP000014760">
    <property type="component" value="Unassembled WGS sequence"/>
</dbReference>
<dbReference type="GO" id="GO:0005634">
    <property type="term" value="C:nucleus"/>
    <property type="evidence" value="ECO:0007669"/>
    <property type="project" value="UniProtKB-SubCell"/>
</dbReference>
<dbReference type="CDD" id="cd00086">
    <property type="entry name" value="homeodomain"/>
    <property type="match status" value="1"/>
</dbReference>
<evidence type="ECO:0000256" key="7">
    <source>
        <dbReference type="SAM" id="MobiDB-lite"/>
    </source>
</evidence>
<dbReference type="Pfam" id="PF05920">
    <property type="entry name" value="Homeobox_KN"/>
    <property type="match status" value="1"/>
</dbReference>
<organism evidence="9">
    <name type="scientific">Capitella teleta</name>
    <name type="common">Polychaete worm</name>
    <dbReference type="NCBI Taxonomy" id="283909"/>
    <lineage>
        <taxon>Eukaryota</taxon>
        <taxon>Metazoa</taxon>
        <taxon>Spiralia</taxon>
        <taxon>Lophotrochozoa</taxon>
        <taxon>Annelida</taxon>
        <taxon>Polychaeta</taxon>
        <taxon>Sedentaria</taxon>
        <taxon>Scolecida</taxon>
        <taxon>Capitellidae</taxon>
        <taxon>Capitella</taxon>
    </lineage>
</organism>
<evidence type="ECO:0000313" key="9">
    <source>
        <dbReference type="EMBL" id="ELU02094.1"/>
    </source>
</evidence>
<feature type="region of interest" description="Disordered" evidence="7">
    <location>
        <begin position="211"/>
        <end position="270"/>
    </location>
</feature>
<evidence type="ECO:0000256" key="3">
    <source>
        <dbReference type="ARBA" id="ARBA00023125"/>
    </source>
</evidence>
<dbReference type="GO" id="GO:0007517">
    <property type="term" value="P:muscle organ development"/>
    <property type="evidence" value="ECO:0007669"/>
    <property type="project" value="TreeGrafter"/>
</dbReference>
<comment type="similarity">
    <text evidence="2">Belongs to the TALE/IRO homeobox family.</text>
</comment>
<evidence type="ECO:0000256" key="2">
    <source>
        <dbReference type="ARBA" id="ARBA00008446"/>
    </source>
</evidence>
<dbReference type="PROSITE" id="PS00027">
    <property type="entry name" value="HOMEOBOX_1"/>
    <property type="match status" value="1"/>
</dbReference>
<dbReference type="PANTHER" id="PTHR11211">
    <property type="entry name" value="IROQUOIS-CLASS HOMEODOMAIN PROTEIN IRX"/>
    <property type="match status" value="1"/>
</dbReference>
<feature type="DNA-binding region" description="Homeobox" evidence="6">
    <location>
        <begin position="121"/>
        <end position="182"/>
    </location>
</feature>
<dbReference type="OMA" id="TSTAMMG"/>
<accession>R7U7Y9</accession>
<keyword evidence="5 6" id="KW-0539">Nucleus</keyword>
<evidence type="ECO:0000313" key="10">
    <source>
        <dbReference type="EnsemblMetazoa" id="CapteP224655"/>
    </source>
</evidence>
<reference evidence="10" key="3">
    <citation type="submission" date="2015-06" db="UniProtKB">
        <authorList>
            <consortium name="EnsemblMetazoa"/>
        </authorList>
    </citation>
    <scope>IDENTIFICATION</scope>
</reference>
<keyword evidence="11" id="KW-1185">Reference proteome</keyword>
<name>R7U7Y9_CAPTE</name>
<dbReference type="InterPro" id="IPR008422">
    <property type="entry name" value="KN_HD"/>
</dbReference>
<evidence type="ECO:0000256" key="1">
    <source>
        <dbReference type="ARBA" id="ARBA00004123"/>
    </source>
</evidence>
<dbReference type="InterPro" id="IPR001356">
    <property type="entry name" value="HD"/>
</dbReference>
<reference evidence="11" key="1">
    <citation type="submission" date="2012-12" db="EMBL/GenBank/DDBJ databases">
        <authorList>
            <person name="Hellsten U."/>
            <person name="Grimwood J."/>
            <person name="Chapman J.A."/>
            <person name="Shapiro H."/>
            <person name="Aerts A."/>
            <person name="Otillar R.P."/>
            <person name="Terry A.Y."/>
            <person name="Boore J.L."/>
            <person name="Simakov O."/>
            <person name="Marletaz F."/>
            <person name="Cho S.-J."/>
            <person name="Edsinger-Gonzales E."/>
            <person name="Havlak P."/>
            <person name="Kuo D.-H."/>
            <person name="Larsson T."/>
            <person name="Lv J."/>
            <person name="Arendt D."/>
            <person name="Savage R."/>
            <person name="Osoegawa K."/>
            <person name="de Jong P."/>
            <person name="Lindberg D.R."/>
            <person name="Seaver E.C."/>
            <person name="Weisblat D.A."/>
            <person name="Putnam N.H."/>
            <person name="Grigoriev I.V."/>
            <person name="Rokhsar D.S."/>
        </authorList>
    </citation>
    <scope>NUCLEOTIDE SEQUENCE</scope>
    <source>
        <strain evidence="11">I ESC-2004</strain>
    </source>
</reference>
<dbReference type="AlphaFoldDB" id="R7U7Y9"/>
<dbReference type="EMBL" id="AMQN01009006">
    <property type="status" value="NOT_ANNOTATED_CDS"/>
    <property type="molecule type" value="Genomic_DNA"/>
</dbReference>
<dbReference type="HOGENOM" id="CLU_736184_0_0_1"/>
<sequence>MSDLDKLQALMSEYLRNGVDAQQLYQYYSQHVMYHHLQQAREKGELKEEVPFQPPITELMLPKVPSEAKEFESVGADFDNKSSVDRAEDIEVLDSVVFWLNALVCFGLEAKRRPVVSLDRVRHKRQTLQDMARPLKHWLYKHRDNPYPTKSEKMTLANVSHMTLTQVSNWFANARRRLKNTVRDPELNWESRIKMYNSCVEGNQELLSIDSDDDEEEMKAPPQPTEAEAVASEEEAATPLDLSDHTVPGEAIPSPAPSPPMHTDEAPHPPKYKQCILQRYLTDSYQHAAQMQNEFPRQRNASGSLSSHDYEEISTSFAGSPLREHQFDEQQEMAEELPAKVENARVKDDLYWKEISAALALTTLARSKVKGNSFDT</sequence>
<dbReference type="PROSITE" id="PS50071">
    <property type="entry name" value="HOMEOBOX_2"/>
    <property type="match status" value="1"/>
</dbReference>
<dbReference type="OrthoDB" id="21495at2759"/>
<reference evidence="9 11" key="2">
    <citation type="journal article" date="2013" name="Nature">
        <title>Insights into bilaterian evolution from three spiralian genomes.</title>
        <authorList>
            <person name="Simakov O."/>
            <person name="Marletaz F."/>
            <person name="Cho S.J."/>
            <person name="Edsinger-Gonzales E."/>
            <person name="Havlak P."/>
            <person name="Hellsten U."/>
            <person name="Kuo D.H."/>
            <person name="Larsson T."/>
            <person name="Lv J."/>
            <person name="Arendt D."/>
            <person name="Savage R."/>
            <person name="Osoegawa K."/>
            <person name="de Jong P."/>
            <person name="Grimwood J."/>
            <person name="Chapman J.A."/>
            <person name="Shapiro H."/>
            <person name="Aerts A."/>
            <person name="Otillar R.P."/>
            <person name="Terry A.Y."/>
            <person name="Boore J.L."/>
            <person name="Grigoriev I.V."/>
            <person name="Lindberg D.R."/>
            <person name="Seaver E.C."/>
            <person name="Weisblat D.A."/>
            <person name="Putnam N.H."/>
            <person name="Rokhsar D.S."/>
        </authorList>
    </citation>
    <scope>NUCLEOTIDE SEQUENCE</scope>
    <source>
        <strain evidence="9 11">I ESC-2004</strain>
    </source>
</reference>
<gene>
    <name evidence="9" type="ORF">CAPTEDRAFT_224655</name>
</gene>
<protein>
    <recommendedName>
        <fullName evidence="8">Homeobox domain-containing protein</fullName>
    </recommendedName>
</protein>
<keyword evidence="4 6" id="KW-0371">Homeobox</keyword>
<dbReference type="STRING" id="283909.R7U7Y9"/>
<dbReference type="EMBL" id="KB304376">
    <property type="protein sequence ID" value="ELU02094.1"/>
    <property type="molecule type" value="Genomic_DNA"/>
</dbReference>
<dbReference type="SUPFAM" id="SSF46689">
    <property type="entry name" value="Homeodomain-like"/>
    <property type="match status" value="1"/>
</dbReference>
<dbReference type="GO" id="GO:0000978">
    <property type="term" value="F:RNA polymerase II cis-regulatory region sequence-specific DNA binding"/>
    <property type="evidence" value="ECO:0007669"/>
    <property type="project" value="TreeGrafter"/>
</dbReference>
<evidence type="ECO:0000259" key="8">
    <source>
        <dbReference type="PROSITE" id="PS50071"/>
    </source>
</evidence>
<evidence type="ECO:0000256" key="5">
    <source>
        <dbReference type="ARBA" id="ARBA00023242"/>
    </source>
</evidence>
<dbReference type="PANTHER" id="PTHR11211:SF3">
    <property type="entry name" value="HOMEOBOX PROTEIN MOHAWK"/>
    <property type="match status" value="1"/>
</dbReference>